<keyword evidence="4" id="KW-0560">Oxidoreductase</keyword>
<feature type="signal peptide" evidence="11">
    <location>
        <begin position="1"/>
        <end position="16"/>
    </location>
</feature>
<dbReference type="Gene3D" id="3.40.50.11270">
    <property type="match status" value="1"/>
</dbReference>
<dbReference type="EC" id="1.17.7.4" evidence="10"/>
<keyword evidence="5" id="KW-0408">Iron</keyword>
<dbReference type="PANTHER" id="PTHR31619">
    <property type="entry name" value="4-HYDROXY-3-METHYLBUT-2-ENYL DIPHOSPHATE REDUCTASE, CHLOROPLASTIC"/>
    <property type="match status" value="1"/>
</dbReference>
<gene>
    <name evidence="12" type="ORF">CBRE1094_LOCUS39204</name>
</gene>
<comment type="pathway">
    <text evidence="7">Isoprenoid biosynthesis; isopentenyl diphosphate biosynthesis via DXP pathway; isopentenyl diphosphate from 1-deoxy-D-xylulose 5-phosphate: step 6/6.</text>
</comment>
<dbReference type="NCBIfam" id="TIGR00216">
    <property type="entry name" value="ispH_lytB"/>
    <property type="match status" value="1"/>
</dbReference>
<dbReference type="NCBIfam" id="NF009911">
    <property type="entry name" value="PRK13371.1"/>
    <property type="match status" value="1"/>
</dbReference>
<name>A0A7S2NEC9_9EUKA</name>
<keyword evidence="2" id="KW-0004">4Fe-4S</keyword>
<dbReference type="CDD" id="cd13944">
    <property type="entry name" value="lytB_ispH"/>
    <property type="match status" value="1"/>
</dbReference>
<evidence type="ECO:0000256" key="1">
    <source>
        <dbReference type="ARBA" id="ARBA00001966"/>
    </source>
</evidence>
<comment type="similarity">
    <text evidence="9">Belongs to the IspH family.</text>
</comment>
<keyword evidence="6" id="KW-0411">Iron-sulfur</keyword>
<evidence type="ECO:0000256" key="6">
    <source>
        <dbReference type="ARBA" id="ARBA00023014"/>
    </source>
</evidence>
<feature type="chain" id="PRO_5030883728" description="4-hydroxy-3-methylbut-2-enyl diphosphate reductase" evidence="11">
    <location>
        <begin position="17"/>
        <end position="514"/>
    </location>
</feature>
<keyword evidence="3" id="KW-0479">Metal-binding</keyword>
<dbReference type="EMBL" id="HBGU01071846">
    <property type="protein sequence ID" value="CAD9534407.1"/>
    <property type="molecule type" value="Transcribed_RNA"/>
</dbReference>
<dbReference type="GO" id="GO:0019288">
    <property type="term" value="P:isopentenyl diphosphate biosynthetic process, methylerythritol 4-phosphate pathway"/>
    <property type="evidence" value="ECO:0007669"/>
    <property type="project" value="InterPro"/>
</dbReference>
<dbReference type="AlphaFoldDB" id="A0A7S2NEC9"/>
<evidence type="ECO:0000256" key="10">
    <source>
        <dbReference type="ARBA" id="ARBA00047177"/>
    </source>
</evidence>
<organism evidence="12">
    <name type="scientific">Haptolina brevifila</name>
    <dbReference type="NCBI Taxonomy" id="156173"/>
    <lineage>
        <taxon>Eukaryota</taxon>
        <taxon>Haptista</taxon>
        <taxon>Haptophyta</taxon>
        <taxon>Prymnesiophyceae</taxon>
        <taxon>Prymnesiales</taxon>
        <taxon>Prymnesiaceae</taxon>
        <taxon>Haptolina</taxon>
    </lineage>
</organism>
<evidence type="ECO:0000256" key="11">
    <source>
        <dbReference type="SAM" id="SignalP"/>
    </source>
</evidence>
<sequence>MRVIVLLGVVLACVDAFHLAWPTRPSSTLRLDDVAMVEKPTAEVALAKNPKGTPVAERSNEMETKKNARRRIMSKESFKRGGTPFDRSIHSDVSQKMSRQFAGELVEQMKESSFRELVTGEGNRKITFVLAKEFGFCWGVERSIELAWAAREAYPEKTMHITNELIHNPGVNDLLAGMDIEFMEKDKDAVGGKRFDKVSEGDVVILPAFGASLEEMELLDSKGVTTVDTTCPWVSKVWTTVDKHQRADMTSIIHGKYAHEEAIATASMCETYLIIKDMKQAEEIASYILQEPGCLTDEELLAKYKHAASPHFDPKKHLKKIGLANQTTMYKKETQAIGKLFEKTMMAAYGPENIKERFAAFDTICDATQVRQDAVLEMSEAALDSTPLDFILVVGGWDSSNTAHLLEIPHMKGLPGFHVNTAQCIHPDNSIEHRDVEGNILTTADFLPLDRPARIGVTSGASTPDSVVQECLEAITLIKKLSPDLVPSGASDGPAPMVGAPPPAGFVWADESVS</sequence>
<evidence type="ECO:0000256" key="3">
    <source>
        <dbReference type="ARBA" id="ARBA00022723"/>
    </source>
</evidence>
<protein>
    <recommendedName>
        <fullName evidence="10">4-hydroxy-3-methylbut-2-enyl diphosphate reductase</fullName>
        <ecNumber evidence="10">1.17.7.4</ecNumber>
    </recommendedName>
</protein>
<accession>A0A7S2NEC9</accession>
<proteinExistence type="inferred from homology"/>
<evidence type="ECO:0000313" key="12">
    <source>
        <dbReference type="EMBL" id="CAD9534407.1"/>
    </source>
</evidence>
<dbReference type="InterPro" id="IPR003451">
    <property type="entry name" value="LytB/IspH"/>
</dbReference>
<comment type="pathway">
    <text evidence="8">Isoprenoid biosynthesis; dimethylallyl diphosphate biosynthesis; dimethylallyl diphosphate from (2E)-4-hydroxy-3-methylbutenyl diphosphate: step 1/1.</text>
</comment>
<evidence type="ECO:0000256" key="4">
    <source>
        <dbReference type="ARBA" id="ARBA00023002"/>
    </source>
</evidence>
<keyword evidence="11" id="KW-0732">Signal</keyword>
<dbReference type="GO" id="GO:0051539">
    <property type="term" value="F:4 iron, 4 sulfur cluster binding"/>
    <property type="evidence" value="ECO:0007669"/>
    <property type="project" value="UniProtKB-KW"/>
</dbReference>
<dbReference type="GO" id="GO:0050992">
    <property type="term" value="P:dimethylallyl diphosphate biosynthetic process"/>
    <property type="evidence" value="ECO:0007669"/>
    <property type="project" value="InterPro"/>
</dbReference>
<dbReference type="Gene3D" id="3.40.1010.20">
    <property type="entry name" value="4-hydroxy-3-methylbut-2-enyl diphosphate reductase, catalytic domain"/>
    <property type="match status" value="2"/>
</dbReference>
<evidence type="ECO:0000256" key="5">
    <source>
        <dbReference type="ARBA" id="ARBA00023004"/>
    </source>
</evidence>
<evidence type="ECO:0000256" key="7">
    <source>
        <dbReference type="ARBA" id="ARBA00046313"/>
    </source>
</evidence>
<dbReference type="GO" id="GO:0046872">
    <property type="term" value="F:metal ion binding"/>
    <property type="evidence" value="ECO:0007669"/>
    <property type="project" value="UniProtKB-KW"/>
</dbReference>
<evidence type="ECO:0000256" key="9">
    <source>
        <dbReference type="ARBA" id="ARBA00046335"/>
    </source>
</evidence>
<dbReference type="GO" id="GO:0051745">
    <property type="term" value="F:4-hydroxy-3-methylbut-2-enyl diphosphate reductase activity"/>
    <property type="evidence" value="ECO:0007669"/>
    <property type="project" value="UniProtKB-EC"/>
</dbReference>
<evidence type="ECO:0000256" key="2">
    <source>
        <dbReference type="ARBA" id="ARBA00022485"/>
    </source>
</evidence>
<evidence type="ECO:0000256" key="8">
    <source>
        <dbReference type="ARBA" id="ARBA00046314"/>
    </source>
</evidence>
<reference evidence="12" key="1">
    <citation type="submission" date="2021-01" db="EMBL/GenBank/DDBJ databases">
        <authorList>
            <person name="Corre E."/>
            <person name="Pelletier E."/>
            <person name="Niang G."/>
            <person name="Scheremetjew M."/>
            <person name="Finn R."/>
            <person name="Kale V."/>
            <person name="Holt S."/>
            <person name="Cochrane G."/>
            <person name="Meng A."/>
            <person name="Brown T."/>
            <person name="Cohen L."/>
        </authorList>
    </citation>
    <scope>NUCLEOTIDE SEQUENCE</scope>
    <source>
        <strain evidence="12">UTEX LB 985</strain>
    </source>
</reference>
<comment type="cofactor">
    <cofactor evidence="1">
        <name>[4Fe-4S] cluster</name>
        <dbReference type="ChEBI" id="CHEBI:49883"/>
    </cofactor>
</comment>
<dbReference type="Pfam" id="PF02401">
    <property type="entry name" value="LYTB"/>
    <property type="match status" value="1"/>
</dbReference>
<dbReference type="PANTHER" id="PTHR31619:SF5">
    <property type="entry name" value="4-HYDROXY-3-METHYLBUT-2-ENYL DIPHOSPHATE REDUCTASE, CHLOROPLASTIC"/>
    <property type="match status" value="1"/>
</dbReference>